<dbReference type="EMBL" id="KB743198">
    <property type="protein sequence ID" value="EOB00404.1"/>
    <property type="molecule type" value="Genomic_DNA"/>
</dbReference>
<gene>
    <name evidence="2" type="ORF">Anapl_14674</name>
</gene>
<reference evidence="3" key="1">
    <citation type="journal article" date="2013" name="Nat. Genet.">
        <title>The duck genome and transcriptome provide insight into an avian influenza virus reservoir species.</title>
        <authorList>
            <person name="Huang Y."/>
            <person name="Li Y."/>
            <person name="Burt D.W."/>
            <person name="Chen H."/>
            <person name="Zhang Y."/>
            <person name="Qian W."/>
            <person name="Kim H."/>
            <person name="Gan S."/>
            <person name="Zhao Y."/>
            <person name="Li J."/>
            <person name="Yi K."/>
            <person name="Feng H."/>
            <person name="Zhu P."/>
            <person name="Li B."/>
            <person name="Liu Q."/>
            <person name="Fairley S."/>
            <person name="Magor K.E."/>
            <person name="Du Z."/>
            <person name="Hu X."/>
            <person name="Goodman L."/>
            <person name="Tafer H."/>
            <person name="Vignal A."/>
            <person name="Lee T."/>
            <person name="Kim K.W."/>
            <person name="Sheng Z."/>
            <person name="An Y."/>
            <person name="Searle S."/>
            <person name="Herrero J."/>
            <person name="Groenen M.A."/>
            <person name="Crooijmans R.P."/>
            <person name="Faraut T."/>
            <person name="Cai Q."/>
            <person name="Webster R.G."/>
            <person name="Aldridge J.R."/>
            <person name="Warren W.C."/>
            <person name="Bartschat S."/>
            <person name="Kehr S."/>
            <person name="Marz M."/>
            <person name="Stadler P.F."/>
            <person name="Smith J."/>
            <person name="Kraus R.H."/>
            <person name="Zhao Y."/>
            <person name="Ren L."/>
            <person name="Fei J."/>
            <person name="Morisson M."/>
            <person name="Kaiser P."/>
            <person name="Griffin D.K."/>
            <person name="Rao M."/>
            <person name="Pitel F."/>
            <person name="Wang J."/>
            <person name="Li N."/>
        </authorList>
    </citation>
    <scope>NUCLEOTIDE SEQUENCE [LARGE SCALE GENOMIC DNA]</scope>
</reference>
<protein>
    <submittedName>
        <fullName evidence="2">Uncharacterized protein</fullName>
    </submittedName>
</protein>
<dbReference type="Proteomes" id="UP000296049">
    <property type="component" value="Unassembled WGS sequence"/>
</dbReference>
<evidence type="ECO:0000313" key="2">
    <source>
        <dbReference type="EMBL" id="EOB00404.1"/>
    </source>
</evidence>
<keyword evidence="3" id="KW-1185">Reference proteome</keyword>
<proteinExistence type="predicted"/>
<dbReference type="AlphaFoldDB" id="R0L4A8"/>
<accession>R0L4A8</accession>
<sequence>MKRLLQCEEGEKGTGKCGQGASTQIPLGSVSRNQGGDSKHKSGCSQLTAKILQAAGLLVFPLVSHMKQFPFPCMSKYIAIIHRHAENKSFEHLAKCMCVCKLAALPSFQQLAAISQQPCSEGCGKCRAATFAPRQAREPIFPRNMTESLVITYPKCNLGTIWEEQCEVIGVVLPIKSVLTTLAAARRSGAGNSLQPSGAGQPAGRQPRTVGRTPVPLHFSKARMGTTEALLWVEKLRAIYNRNAVTTSQLMFQWKQYFILFFTNKLFKFFSKAHHCRICFPIVKMCDLNTSLVAHQGNGRTEGKLHFPVITGFGKEELTMKPDKSCLNFQGRIKG</sequence>
<evidence type="ECO:0000313" key="3">
    <source>
        <dbReference type="Proteomes" id="UP000296049"/>
    </source>
</evidence>
<name>R0L4A8_ANAPL</name>
<organism evidence="2 3">
    <name type="scientific">Anas platyrhynchos</name>
    <name type="common">Mallard</name>
    <name type="synonym">Anas boschas</name>
    <dbReference type="NCBI Taxonomy" id="8839"/>
    <lineage>
        <taxon>Eukaryota</taxon>
        <taxon>Metazoa</taxon>
        <taxon>Chordata</taxon>
        <taxon>Craniata</taxon>
        <taxon>Vertebrata</taxon>
        <taxon>Euteleostomi</taxon>
        <taxon>Archelosauria</taxon>
        <taxon>Archosauria</taxon>
        <taxon>Dinosauria</taxon>
        <taxon>Saurischia</taxon>
        <taxon>Theropoda</taxon>
        <taxon>Coelurosauria</taxon>
        <taxon>Aves</taxon>
        <taxon>Neognathae</taxon>
        <taxon>Galloanserae</taxon>
        <taxon>Anseriformes</taxon>
        <taxon>Anatidae</taxon>
        <taxon>Anatinae</taxon>
        <taxon>Anas</taxon>
    </lineage>
</organism>
<feature type="region of interest" description="Disordered" evidence="1">
    <location>
        <begin position="189"/>
        <end position="212"/>
    </location>
</feature>
<evidence type="ECO:0000256" key="1">
    <source>
        <dbReference type="SAM" id="MobiDB-lite"/>
    </source>
</evidence>